<dbReference type="Proteomes" id="UP000018851">
    <property type="component" value="Plasmid pNXO2"/>
</dbReference>
<reference evidence="1 2" key="1">
    <citation type="submission" date="2015-05" db="EMBL/GenBank/DDBJ databases">
        <title>Plasmid of Sphingomonas sanxanigenens NX02.</title>
        <authorList>
            <person name="Huang H."/>
            <person name="Ma T."/>
        </authorList>
    </citation>
    <scope>NUCLEOTIDE SEQUENCE [LARGE SCALE GENOMIC DNA]</scope>
    <source>
        <strain evidence="1 2">NX02</strain>
        <plasmid evidence="2">Plasmid pNXO2</plasmid>
    </source>
</reference>
<accession>A0A0F7JWL9</accession>
<dbReference type="AlphaFoldDB" id="A0A0F7JWL9"/>
<keyword evidence="1" id="KW-0614">Plasmid</keyword>
<dbReference type="EMBL" id="CP011450">
    <property type="protein sequence ID" value="AKH18968.1"/>
    <property type="molecule type" value="Genomic_DNA"/>
</dbReference>
<name>A0A0F7JWL9_9SPHN</name>
<gene>
    <name evidence="1" type="ORF">NX02_p1635</name>
</gene>
<sequence>MLKSAAGAAAGATLAVAVSPTVIDGLRPHRSIVKQMVEELSSLFSEARRSGRTAGFTITVDADGAPEINTLAREQAMDADDVAERDRAFAAARARGRVKAAEILGGGEMLSADAMADRLGISRVTVNARRQRHELLGLDGAKRGFRFPAWQVNDDGKPLEVLPQLFALLGPSPWTVYRFLTQHHDALDGATARDALQRGRTADVLDAAESVARGDFA</sequence>
<dbReference type="KEGG" id="ssan:NX02_p1635"/>
<keyword evidence="2" id="KW-1185">Reference proteome</keyword>
<protein>
    <submittedName>
        <fullName evidence="1">Uncharacterized protein</fullName>
    </submittedName>
</protein>
<organism evidence="1 2">
    <name type="scientific">Sphingomonas sanxanigenens DSM 19645 = NX02</name>
    <dbReference type="NCBI Taxonomy" id="1123269"/>
    <lineage>
        <taxon>Bacteria</taxon>
        <taxon>Pseudomonadati</taxon>
        <taxon>Pseudomonadota</taxon>
        <taxon>Alphaproteobacteria</taxon>
        <taxon>Sphingomonadales</taxon>
        <taxon>Sphingomonadaceae</taxon>
        <taxon>Sphingomonas</taxon>
    </lineage>
</organism>
<evidence type="ECO:0000313" key="2">
    <source>
        <dbReference type="Proteomes" id="UP000018851"/>
    </source>
</evidence>
<evidence type="ECO:0000313" key="1">
    <source>
        <dbReference type="EMBL" id="AKH18968.1"/>
    </source>
</evidence>
<proteinExistence type="predicted"/>
<geneLocation type="plasmid" evidence="1 2">
    <name>pNXO2</name>
</geneLocation>